<keyword evidence="2 4" id="KW-0808">Transferase</keyword>
<evidence type="ECO:0000259" key="3">
    <source>
        <dbReference type="Pfam" id="PF13649"/>
    </source>
</evidence>
<dbReference type="Gene3D" id="3.40.50.150">
    <property type="entry name" value="Vaccinia Virus protein VP39"/>
    <property type="match status" value="1"/>
</dbReference>
<dbReference type="PANTHER" id="PTHR43861">
    <property type="entry name" value="TRANS-ACONITATE 2-METHYLTRANSFERASE-RELATED"/>
    <property type="match status" value="1"/>
</dbReference>
<sequence length="180" mass="19013">MLRAFAEIVLAESPGPVLDVGCGPGALTAELAGQGLDIRGIDLSPRMVELARAAHPELRFAVGSMAALDAGNGELGGLLAHFVTQHTPPDQLPAVFAGFHRTLAGGGHLLLGTHLGADEHLRPEQGYGGHPVSYEWWLLPADHIVGLLTAAGFEIRARLDQPNPSHPDRSFAYLLARKDG</sequence>
<reference evidence="4 5" key="1">
    <citation type="submission" date="2018-01" db="EMBL/GenBank/DDBJ databases">
        <title>Draft genome sequence of Jiangella sp. GTF31.</title>
        <authorList>
            <person name="Sahin N."/>
            <person name="Ay H."/>
            <person name="Saygin H."/>
        </authorList>
    </citation>
    <scope>NUCLEOTIDE SEQUENCE [LARGE SCALE GENOMIC DNA]</scope>
    <source>
        <strain evidence="4 5">GTF31</strain>
    </source>
</reference>
<organism evidence="4 5">
    <name type="scientific">Jiangella anatolica</name>
    <dbReference type="NCBI Taxonomy" id="2670374"/>
    <lineage>
        <taxon>Bacteria</taxon>
        <taxon>Bacillati</taxon>
        <taxon>Actinomycetota</taxon>
        <taxon>Actinomycetes</taxon>
        <taxon>Jiangellales</taxon>
        <taxon>Jiangellaceae</taxon>
        <taxon>Jiangella</taxon>
    </lineage>
</organism>
<dbReference type="InterPro" id="IPR029063">
    <property type="entry name" value="SAM-dependent_MTases_sf"/>
</dbReference>
<dbReference type="EMBL" id="POTW01000050">
    <property type="protein sequence ID" value="PZF81844.1"/>
    <property type="molecule type" value="Genomic_DNA"/>
</dbReference>
<gene>
    <name evidence="4" type="ORF">C1I92_19575</name>
</gene>
<dbReference type="AlphaFoldDB" id="A0A2W2BNF8"/>
<accession>A0A2W2BNF8</accession>
<dbReference type="InterPro" id="IPR041698">
    <property type="entry name" value="Methyltransf_25"/>
</dbReference>
<dbReference type="GO" id="GO:0008168">
    <property type="term" value="F:methyltransferase activity"/>
    <property type="evidence" value="ECO:0007669"/>
    <property type="project" value="UniProtKB-KW"/>
</dbReference>
<evidence type="ECO:0000256" key="1">
    <source>
        <dbReference type="ARBA" id="ARBA00022603"/>
    </source>
</evidence>
<dbReference type="PANTHER" id="PTHR43861:SF1">
    <property type="entry name" value="TRANS-ACONITATE 2-METHYLTRANSFERASE"/>
    <property type="match status" value="1"/>
</dbReference>
<keyword evidence="5" id="KW-1185">Reference proteome</keyword>
<keyword evidence="1 4" id="KW-0489">Methyltransferase</keyword>
<name>A0A2W2BNF8_9ACTN</name>
<evidence type="ECO:0000256" key="2">
    <source>
        <dbReference type="ARBA" id="ARBA00022679"/>
    </source>
</evidence>
<protein>
    <submittedName>
        <fullName evidence="4">SAM-dependent methyltransferase</fullName>
    </submittedName>
</protein>
<dbReference type="SUPFAM" id="SSF53335">
    <property type="entry name" value="S-adenosyl-L-methionine-dependent methyltransferases"/>
    <property type="match status" value="1"/>
</dbReference>
<feature type="domain" description="Methyltransferase" evidence="3">
    <location>
        <begin position="17"/>
        <end position="107"/>
    </location>
</feature>
<evidence type="ECO:0000313" key="5">
    <source>
        <dbReference type="Proteomes" id="UP000248764"/>
    </source>
</evidence>
<dbReference type="Proteomes" id="UP000248764">
    <property type="component" value="Unassembled WGS sequence"/>
</dbReference>
<dbReference type="GO" id="GO:0032259">
    <property type="term" value="P:methylation"/>
    <property type="evidence" value="ECO:0007669"/>
    <property type="project" value="UniProtKB-KW"/>
</dbReference>
<dbReference type="CDD" id="cd02440">
    <property type="entry name" value="AdoMet_MTases"/>
    <property type="match status" value="1"/>
</dbReference>
<evidence type="ECO:0000313" key="4">
    <source>
        <dbReference type="EMBL" id="PZF81844.1"/>
    </source>
</evidence>
<dbReference type="Pfam" id="PF13649">
    <property type="entry name" value="Methyltransf_25"/>
    <property type="match status" value="1"/>
</dbReference>
<proteinExistence type="predicted"/>
<comment type="caution">
    <text evidence="4">The sequence shown here is derived from an EMBL/GenBank/DDBJ whole genome shotgun (WGS) entry which is preliminary data.</text>
</comment>